<dbReference type="AlphaFoldDB" id="A0A507FJD9"/>
<protein>
    <submittedName>
        <fullName evidence="2">Uncharacterized protein</fullName>
    </submittedName>
</protein>
<organism evidence="2 3">
    <name type="scientific">Chytriomyces confervae</name>
    <dbReference type="NCBI Taxonomy" id="246404"/>
    <lineage>
        <taxon>Eukaryota</taxon>
        <taxon>Fungi</taxon>
        <taxon>Fungi incertae sedis</taxon>
        <taxon>Chytridiomycota</taxon>
        <taxon>Chytridiomycota incertae sedis</taxon>
        <taxon>Chytridiomycetes</taxon>
        <taxon>Chytridiales</taxon>
        <taxon>Chytriomycetaceae</taxon>
        <taxon>Chytriomyces</taxon>
    </lineage>
</organism>
<accession>A0A507FJD9</accession>
<name>A0A507FJD9_9FUNG</name>
<sequence length="231" mass="26747">MDPTNSTYYPSTPSRYQQLREWTEKNKGLMFGCHFLFLGISCAIVTAIAILVLATRRTEVGISYTMADVWMVAIYSGLSAIWWTYAAVLFAFPAINRMNERFWDRHGMNQKRRFWFWFLFVNALSFSLWSVITTLFWDVTWVCWIGKGQGAELNPFQHNVCDQLTNIWFYAIFNAGAILVNLWLVVDEQLTFEVARKDVRDMSLSASSSSSKLEILYSDSTASDLEKKPFK</sequence>
<feature type="transmembrane region" description="Helical" evidence="1">
    <location>
        <begin position="167"/>
        <end position="186"/>
    </location>
</feature>
<evidence type="ECO:0000313" key="3">
    <source>
        <dbReference type="Proteomes" id="UP000320333"/>
    </source>
</evidence>
<feature type="transmembrane region" description="Helical" evidence="1">
    <location>
        <begin position="114"/>
        <end position="137"/>
    </location>
</feature>
<keyword evidence="1" id="KW-0472">Membrane</keyword>
<keyword evidence="1" id="KW-0812">Transmembrane</keyword>
<keyword evidence="1" id="KW-1133">Transmembrane helix</keyword>
<dbReference type="Proteomes" id="UP000320333">
    <property type="component" value="Unassembled WGS sequence"/>
</dbReference>
<proteinExistence type="predicted"/>
<reference evidence="2 3" key="1">
    <citation type="journal article" date="2019" name="Sci. Rep.">
        <title>Comparative genomics of chytrid fungi reveal insights into the obligate biotrophic and pathogenic lifestyle of Synchytrium endobioticum.</title>
        <authorList>
            <person name="van de Vossenberg B.T.L.H."/>
            <person name="Warris S."/>
            <person name="Nguyen H.D.T."/>
            <person name="van Gent-Pelzer M.P.E."/>
            <person name="Joly D.L."/>
            <person name="van de Geest H.C."/>
            <person name="Bonants P.J.M."/>
            <person name="Smith D.S."/>
            <person name="Levesque C.A."/>
            <person name="van der Lee T.A.J."/>
        </authorList>
    </citation>
    <scope>NUCLEOTIDE SEQUENCE [LARGE SCALE GENOMIC DNA]</scope>
    <source>
        <strain evidence="2 3">CBS 675.73</strain>
    </source>
</reference>
<evidence type="ECO:0000313" key="2">
    <source>
        <dbReference type="EMBL" id="TPX75187.1"/>
    </source>
</evidence>
<evidence type="ECO:0000256" key="1">
    <source>
        <dbReference type="SAM" id="Phobius"/>
    </source>
</evidence>
<feature type="transmembrane region" description="Helical" evidence="1">
    <location>
        <begin position="73"/>
        <end position="93"/>
    </location>
</feature>
<keyword evidence="3" id="KW-1185">Reference proteome</keyword>
<comment type="caution">
    <text evidence="2">The sequence shown here is derived from an EMBL/GenBank/DDBJ whole genome shotgun (WGS) entry which is preliminary data.</text>
</comment>
<gene>
    <name evidence="2" type="ORF">CcCBS67573_g03538</name>
</gene>
<feature type="transmembrane region" description="Helical" evidence="1">
    <location>
        <begin position="29"/>
        <end position="53"/>
    </location>
</feature>
<dbReference type="OrthoDB" id="2114683at2759"/>
<dbReference type="EMBL" id="QEAP01000091">
    <property type="protein sequence ID" value="TPX75187.1"/>
    <property type="molecule type" value="Genomic_DNA"/>
</dbReference>